<gene>
    <name evidence="1" type="ORF">ACFFX0_32680</name>
</gene>
<reference evidence="1 2" key="1">
    <citation type="submission" date="2024-09" db="EMBL/GenBank/DDBJ databases">
        <authorList>
            <person name="Sun Q."/>
            <person name="Mori K."/>
        </authorList>
    </citation>
    <scope>NUCLEOTIDE SEQUENCE [LARGE SCALE GENOMIC DNA]</scope>
    <source>
        <strain evidence="1 2">CCM 7609</strain>
    </source>
</reference>
<dbReference type="EMBL" id="JBHMFI010000023">
    <property type="protein sequence ID" value="MFB9075667.1"/>
    <property type="molecule type" value="Genomic_DNA"/>
</dbReference>
<dbReference type="Proteomes" id="UP001589575">
    <property type="component" value="Unassembled WGS sequence"/>
</dbReference>
<proteinExistence type="predicted"/>
<protein>
    <submittedName>
        <fullName evidence="1">Uncharacterized protein</fullName>
    </submittedName>
</protein>
<name>A0ABV5G9Q8_9MICC</name>
<sequence length="151" mass="16238">MQRYPGFLARLEQEVSGPWAQPGPAGPLVHGRFGDPVRELGHLGAGEVEYFSQVAHLALGEPAEEHHRGAFHESPRGGGQMWFGELEVVHGVGHHHLGHHPATVQTGDGVDEVHHVRRGAQDPPQLVHHEQIGLPSPSLVGRQIGFCADGG</sequence>
<evidence type="ECO:0000313" key="1">
    <source>
        <dbReference type="EMBL" id="MFB9075667.1"/>
    </source>
</evidence>
<accession>A0ABV5G9Q8</accession>
<organism evidence="1 2">
    <name type="scientific">Citricoccus parietis</name>
    <dbReference type="NCBI Taxonomy" id="592307"/>
    <lineage>
        <taxon>Bacteria</taxon>
        <taxon>Bacillati</taxon>
        <taxon>Actinomycetota</taxon>
        <taxon>Actinomycetes</taxon>
        <taxon>Micrococcales</taxon>
        <taxon>Micrococcaceae</taxon>
        <taxon>Citricoccus</taxon>
    </lineage>
</organism>
<evidence type="ECO:0000313" key="2">
    <source>
        <dbReference type="Proteomes" id="UP001589575"/>
    </source>
</evidence>
<comment type="caution">
    <text evidence="1">The sequence shown here is derived from an EMBL/GenBank/DDBJ whole genome shotgun (WGS) entry which is preliminary data.</text>
</comment>
<keyword evidence="2" id="KW-1185">Reference proteome</keyword>